<protein>
    <recommendedName>
        <fullName evidence="3">Transposase</fullName>
    </recommendedName>
</protein>
<evidence type="ECO:0008006" key="3">
    <source>
        <dbReference type="Google" id="ProtNLM"/>
    </source>
</evidence>
<sequence length="148" mass="17269">MSPSSYICLQNYSLYNKKTASNAPKLGIRDAAYDGRKTTGGGHYDANDHSTEMQHMMVGKRRGVDTTTLMTIRQRLLEYNITWCSTKIELLLSKRRNRLQWLRGRDWSNVVFTDESYFWTELRRKKGWTMRGSIEVQLSVKHSVKRAS</sequence>
<comment type="caution">
    <text evidence="1">The sequence shown here is derived from an EMBL/GenBank/DDBJ whole genome shotgun (WGS) entry which is preliminary data.</text>
</comment>
<dbReference type="EMBL" id="JASPKY010000057">
    <property type="protein sequence ID" value="KAK9744464.1"/>
    <property type="molecule type" value="Genomic_DNA"/>
</dbReference>
<dbReference type="AlphaFoldDB" id="A0AAW1MFA1"/>
<dbReference type="Proteomes" id="UP001458880">
    <property type="component" value="Unassembled WGS sequence"/>
</dbReference>
<proteinExistence type="predicted"/>
<evidence type="ECO:0000313" key="1">
    <source>
        <dbReference type="EMBL" id="KAK9744464.1"/>
    </source>
</evidence>
<evidence type="ECO:0000313" key="2">
    <source>
        <dbReference type="Proteomes" id="UP001458880"/>
    </source>
</evidence>
<keyword evidence="2" id="KW-1185">Reference proteome</keyword>
<name>A0AAW1MFA1_POPJA</name>
<accession>A0AAW1MFA1</accession>
<reference evidence="1 2" key="1">
    <citation type="journal article" date="2024" name="BMC Genomics">
        <title>De novo assembly and annotation of Popillia japonica's genome with initial clues to its potential as an invasive pest.</title>
        <authorList>
            <person name="Cucini C."/>
            <person name="Boschi S."/>
            <person name="Funari R."/>
            <person name="Cardaioli E."/>
            <person name="Iannotti N."/>
            <person name="Marturano G."/>
            <person name="Paoli F."/>
            <person name="Bruttini M."/>
            <person name="Carapelli A."/>
            <person name="Frati F."/>
            <person name="Nardi F."/>
        </authorList>
    </citation>
    <scope>NUCLEOTIDE SEQUENCE [LARGE SCALE GENOMIC DNA]</scope>
    <source>
        <strain evidence="1">DMR45628</strain>
    </source>
</reference>
<organism evidence="1 2">
    <name type="scientific">Popillia japonica</name>
    <name type="common">Japanese beetle</name>
    <dbReference type="NCBI Taxonomy" id="7064"/>
    <lineage>
        <taxon>Eukaryota</taxon>
        <taxon>Metazoa</taxon>
        <taxon>Ecdysozoa</taxon>
        <taxon>Arthropoda</taxon>
        <taxon>Hexapoda</taxon>
        <taxon>Insecta</taxon>
        <taxon>Pterygota</taxon>
        <taxon>Neoptera</taxon>
        <taxon>Endopterygota</taxon>
        <taxon>Coleoptera</taxon>
        <taxon>Polyphaga</taxon>
        <taxon>Scarabaeiformia</taxon>
        <taxon>Scarabaeidae</taxon>
        <taxon>Rutelinae</taxon>
        <taxon>Popillia</taxon>
    </lineage>
</organism>
<gene>
    <name evidence="1" type="ORF">QE152_g7701</name>
</gene>